<dbReference type="Gene3D" id="1.10.510.10">
    <property type="entry name" value="Transferase(Phosphotransferase) domain 1"/>
    <property type="match status" value="1"/>
</dbReference>
<keyword evidence="5 10" id="KW-0418">Kinase</keyword>
<keyword evidence="11" id="KW-1185">Reference proteome</keyword>
<accession>A0A562SPQ7</accession>
<comment type="catalytic activity">
    <reaction evidence="8">
        <text>L-seryl-[protein] + ATP = O-phospho-L-seryl-[protein] + ADP + H(+)</text>
        <dbReference type="Rhea" id="RHEA:17989"/>
        <dbReference type="Rhea" id="RHEA-COMP:9863"/>
        <dbReference type="Rhea" id="RHEA-COMP:11604"/>
        <dbReference type="ChEBI" id="CHEBI:15378"/>
        <dbReference type="ChEBI" id="CHEBI:29999"/>
        <dbReference type="ChEBI" id="CHEBI:30616"/>
        <dbReference type="ChEBI" id="CHEBI:83421"/>
        <dbReference type="ChEBI" id="CHEBI:456216"/>
        <dbReference type="EC" id="2.7.11.1"/>
    </reaction>
</comment>
<dbReference type="Pfam" id="PF00069">
    <property type="entry name" value="Pkinase"/>
    <property type="match status" value="1"/>
</dbReference>
<dbReference type="SUPFAM" id="SSF56112">
    <property type="entry name" value="Protein kinase-like (PK-like)"/>
    <property type="match status" value="1"/>
</dbReference>
<dbReference type="EC" id="2.7.11.1" evidence="1"/>
<evidence type="ECO:0000256" key="3">
    <source>
        <dbReference type="ARBA" id="ARBA00022679"/>
    </source>
</evidence>
<dbReference type="PANTHER" id="PTHR24363:SF0">
    <property type="entry name" value="SERINE_THREONINE KINASE LIKE DOMAIN CONTAINING 1"/>
    <property type="match status" value="1"/>
</dbReference>
<dbReference type="PANTHER" id="PTHR24363">
    <property type="entry name" value="SERINE/THREONINE PROTEIN KINASE"/>
    <property type="match status" value="1"/>
</dbReference>
<keyword evidence="3" id="KW-0808">Transferase</keyword>
<dbReference type="Proteomes" id="UP000316167">
    <property type="component" value="Unassembled WGS sequence"/>
</dbReference>
<proteinExistence type="predicted"/>
<evidence type="ECO:0000313" key="11">
    <source>
        <dbReference type="Proteomes" id="UP000316167"/>
    </source>
</evidence>
<evidence type="ECO:0000256" key="4">
    <source>
        <dbReference type="ARBA" id="ARBA00022741"/>
    </source>
</evidence>
<feature type="domain" description="Protein kinase" evidence="9">
    <location>
        <begin position="17"/>
        <end position="264"/>
    </location>
</feature>
<gene>
    <name evidence="10" type="ORF">IQ13_1367</name>
</gene>
<evidence type="ECO:0000256" key="2">
    <source>
        <dbReference type="ARBA" id="ARBA00022527"/>
    </source>
</evidence>
<keyword evidence="2" id="KW-0723">Serine/threonine-protein kinase</keyword>
<dbReference type="RefSeq" id="WP_144885333.1">
    <property type="nucleotide sequence ID" value="NZ_VLLE01000003.1"/>
</dbReference>
<dbReference type="PROSITE" id="PS50011">
    <property type="entry name" value="PROTEIN_KINASE_DOM"/>
    <property type="match status" value="1"/>
</dbReference>
<evidence type="ECO:0000256" key="7">
    <source>
        <dbReference type="ARBA" id="ARBA00047899"/>
    </source>
</evidence>
<name>A0A562SPQ7_9BACT</name>
<dbReference type="InterPro" id="IPR000719">
    <property type="entry name" value="Prot_kinase_dom"/>
</dbReference>
<evidence type="ECO:0000313" key="10">
    <source>
        <dbReference type="EMBL" id="TWI83259.1"/>
    </source>
</evidence>
<dbReference type="InterPro" id="IPR008271">
    <property type="entry name" value="Ser/Thr_kinase_AS"/>
</dbReference>
<keyword evidence="4" id="KW-0547">Nucleotide-binding</keyword>
<dbReference type="PROSITE" id="PS00108">
    <property type="entry name" value="PROTEIN_KINASE_ST"/>
    <property type="match status" value="1"/>
</dbReference>
<evidence type="ECO:0000256" key="1">
    <source>
        <dbReference type="ARBA" id="ARBA00012513"/>
    </source>
</evidence>
<dbReference type="InterPro" id="IPR011009">
    <property type="entry name" value="Kinase-like_dom_sf"/>
</dbReference>
<dbReference type="GO" id="GO:0004674">
    <property type="term" value="F:protein serine/threonine kinase activity"/>
    <property type="evidence" value="ECO:0007669"/>
    <property type="project" value="UniProtKB-KW"/>
</dbReference>
<evidence type="ECO:0000256" key="8">
    <source>
        <dbReference type="ARBA" id="ARBA00048679"/>
    </source>
</evidence>
<organism evidence="10 11">
    <name type="scientific">Lacibacter cauensis</name>
    <dbReference type="NCBI Taxonomy" id="510947"/>
    <lineage>
        <taxon>Bacteria</taxon>
        <taxon>Pseudomonadati</taxon>
        <taxon>Bacteroidota</taxon>
        <taxon>Chitinophagia</taxon>
        <taxon>Chitinophagales</taxon>
        <taxon>Chitinophagaceae</taxon>
        <taxon>Lacibacter</taxon>
    </lineage>
</organism>
<dbReference type="SMART" id="SM00220">
    <property type="entry name" value="S_TKc"/>
    <property type="match status" value="1"/>
</dbReference>
<protein>
    <recommendedName>
        <fullName evidence="1">non-specific serine/threonine protein kinase</fullName>
        <ecNumber evidence="1">2.7.11.1</ecNumber>
    </recommendedName>
</protein>
<evidence type="ECO:0000256" key="6">
    <source>
        <dbReference type="ARBA" id="ARBA00022840"/>
    </source>
</evidence>
<dbReference type="OrthoDB" id="9813021at2"/>
<evidence type="ECO:0000256" key="5">
    <source>
        <dbReference type="ARBA" id="ARBA00022777"/>
    </source>
</evidence>
<dbReference type="GO" id="GO:0005524">
    <property type="term" value="F:ATP binding"/>
    <property type="evidence" value="ECO:0007669"/>
    <property type="project" value="UniProtKB-KW"/>
</dbReference>
<keyword evidence="6" id="KW-0067">ATP-binding</keyword>
<comment type="catalytic activity">
    <reaction evidence="7">
        <text>L-threonyl-[protein] + ATP = O-phospho-L-threonyl-[protein] + ADP + H(+)</text>
        <dbReference type="Rhea" id="RHEA:46608"/>
        <dbReference type="Rhea" id="RHEA-COMP:11060"/>
        <dbReference type="Rhea" id="RHEA-COMP:11605"/>
        <dbReference type="ChEBI" id="CHEBI:15378"/>
        <dbReference type="ChEBI" id="CHEBI:30013"/>
        <dbReference type="ChEBI" id="CHEBI:30616"/>
        <dbReference type="ChEBI" id="CHEBI:61977"/>
        <dbReference type="ChEBI" id="CHEBI:456216"/>
        <dbReference type="EC" id="2.7.11.1"/>
    </reaction>
</comment>
<comment type="caution">
    <text evidence="10">The sequence shown here is derived from an EMBL/GenBank/DDBJ whole genome shotgun (WGS) entry which is preliminary data.</text>
</comment>
<evidence type="ECO:0000259" key="9">
    <source>
        <dbReference type="PROSITE" id="PS50011"/>
    </source>
</evidence>
<reference evidence="10 11" key="1">
    <citation type="journal article" date="2015" name="Stand. Genomic Sci.">
        <title>Genomic Encyclopedia of Bacterial and Archaeal Type Strains, Phase III: the genomes of soil and plant-associated and newly described type strains.</title>
        <authorList>
            <person name="Whitman W.B."/>
            <person name="Woyke T."/>
            <person name="Klenk H.P."/>
            <person name="Zhou Y."/>
            <person name="Lilburn T.G."/>
            <person name="Beck B.J."/>
            <person name="De Vos P."/>
            <person name="Vandamme P."/>
            <person name="Eisen J.A."/>
            <person name="Garrity G."/>
            <person name="Hugenholtz P."/>
            <person name="Kyrpides N.C."/>
        </authorList>
    </citation>
    <scope>NUCLEOTIDE SEQUENCE [LARGE SCALE GENOMIC DNA]</scope>
    <source>
        <strain evidence="10 11">CGMCC 1.7271</strain>
    </source>
</reference>
<dbReference type="EMBL" id="VLLE01000003">
    <property type="protein sequence ID" value="TWI83259.1"/>
    <property type="molecule type" value="Genomic_DNA"/>
</dbReference>
<dbReference type="AlphaFoldDB" id="A0A562SPQ7"/>
<sequence>MGSSSLTFEFLTHFGIQSFFKNEKRGGQKNVYFVVRADGSKQVMKILVGGIDARFTREMKIYEKYKEHPCIPVVYEVHEYQKETVIFEEYIEGHSLDEIESTYKGDNDKIKQLLRAIFDLMTPIWKDGVVHRDIKPANIIVRPDGTPVLIDFGVARDLNEESITAAGGLQPGTWKWAAPEQYAAKKEMINYRTDFFSLGVLAYYLYHQALPFGKTIDEINQKFTSGDETFNHDANCTFADFLIETLHFKVANRPRSIEELVKLI</sequence>